<dbReference type="EMBL" id="AVOT02006811">
    <property type="protein sequence ID" value="MBW0482499.1"/>
    <property type="molecule type" value="Genomic_DNA"/>
</dbReference>
<organism evidence="2 3">
    <name type="scientific">Austropuccinia psidii MF-1</name>
    <dbReference type="NCBI Taxonomy" id="1389203"/>
    <lineage>
        <taxon>Eukaryota</taxon>
        <taxon>Fungi</taxon>
        <taxon>Dikarya</taxon>
        <taxon>Basidiomycota</taxon>
        <taxon>Pucciniomycotina</taxon>
        <taxon>Pucciniomycetes</taxon>
        <taxon>Pucciniales</taxon>
        <taxon>Sphaerophragmiaceae</taxon>
        <taxon>Austropuccinia</taxon>
    </lineage>
</organism>
<evidence type="ECO:0000313" key="2">
    <source>
        <dbReference type="EMBL" id="MBW0482499.1"/>
    </source>
</evidence>
<comment type="caution">
    <text evidence="2">The sequence shown here is derived from an EMBL/GenBank/DDBJ whole genome shotgun (WGS) entry which is preliminary data.</text>
</comment>
<evidence type="ECO:0000313" key="3">
    <source>
        <dbReference type="Proteomes" id="UP000765509"/>
    </source>
</evidence>
<sequence>MPMIWKGEWFDLDLGIGCNLCGFEENDNGQLCPYKITLKAAGLLDIDKEFQHQHHNQAVPILQPQATVPSRLQVRNFNRNRGGDTRPPNPPRTNQ</sequence>
<feature type="region of interest" description="Disordered" evidence="1">
    <location>
        <begin position="76"/>
        <end position="95"/>
    </location>
</feature>
<protein>
    <submittedName>
        <fullName evidence="2">Uncharacterized protein</fullName>
    </submittedName>
</protein>
<gene>
    <name evidence="2" type="ORF">O181_022214</name>
</gene>
<proteinExistence type="predicted"/>
<reference evidence="2" key="1">
    <citation type="submission" date="2021-03" db="EMBL/GenBank/DDBJ databases">
        <title>Draft genome sequence of rust myrtle Austropuccinia psidii MF-1, a brazilian biotype.</title>
        <authorList>
            <person name="Quecine M.C."/>
            <person name="Pachon D.M.R."/>
            <person name="Bonatelli M.L."/>
            <person name="Correr F.H."/>
            <person name="Franceschini L.M."/>
            <person name="Leite T.F."/>
            <person name="Margarido G.R.A."/>
            <person name="Almeida C.A."/>
            <person name="Ferrarezi J.A."/>
            <person name="Labate C.A."/>
        </authorList>
    </citation>
    <scope>NUCLEOTIDE SEQUENCE</scope>
    <source>
        <strain evidence="2">MF-1</strain>
    </source>
</reference>
<dbReference type="AlphaFoldDB" id="A0A9Q3GXG1"/>
<name>A0A9Q3GXG1_9BASI</name>
<accession>A0A9Q3GXG1</accession>
<keyword evidence="3" id="KW-1185">Reference proteome</keyword>
<evidence type="ECO:0000256" key="1">
    <source>
        <dbReference type="SAM" id="MobiDB-lite"/>
    </source>
</evidence>
<dbReference type="Proteomes" id="UP000765509">
    <property type="component" value="Unassembled WGS sequence"/>
</dbReference>